<evidence type="ECO:0000313" key="1">
    <source>
        <dbReference type="EMBL" id="ELY53350.1"/>
    </source>
</evidence>
<dbReference type="STRING" id="1227498.C492_17515"/>
<reference evidence="1 2" key="1">
    <citation type="journal article" date="2014" name="PLoS Genet.">
        <title>Phylogenetically driven sequencing of extremely halophilic archaea reveals strategies for static and dynamic osmo-response.</title>
        <authorList>
            <person name="Becker E.A."/>
            <person name="Seitzer P.M."/>
            <person name="Tritt A."/>
            <person name="Larsen D."/>
            <person name="Krusor M."/>
            <person name="Yao A.I."/>
            <person name="Wu D."/>
            <person name="Madern D."/>
            <person name="Eisen J.A."/>
            <person name="Darling A.E."/>
            <person name="Facciotti M.T."/>
        </authorList>
    </citation>
    <scope>NUCLEOTIDE SEQUENCE [LARGE SCALE GENOMIC DNA]</scope>
    <source>
        <strain evidence="1 2">DSM 18795</strain>
    </source>
</reference>
<dbReference type="Proteomes" id="UP000011531">
    <property type="component" value="Unassembled WGS sequence"/>
</dbReference>
<gene>
    <name evidence="1" type="ORF">C492_17515</name>
</gene>
<name>L9WV66_9EURY</name>
<dbReference type="AlphaFoldDB" id="L9WV66"/>
<keyword evidence="2" id="KW-1185">Reference proteome</keyword>
<comment type="caution">
    <text evidence="1">The sequence shown here is derived from an EMBL/GenBank/DDBJ whole genome shotgun (WGS) entry which is preliminary data.</text>
</comment>
<dbReference type="EMBL" id="AOIA01000146">
    <property type="protein sequence ID" value="ELY53350.1"/>
    <property type="molecule type" value="Genomic_DNA"/>
</dbReference>
<accession>L9WV66</accession>
<protein>
    <submittedName>
        <fullName evidence="1">Uncharacterized protein</fullName>
    </submittedName>
</protein>
<proteinExistence type="predicted"/>
<sequence>MSRAAKILLATFAVAVVWKVAFGGASDVEYEYHPVEE</sequence>
<evidence type="ECO:0000313" key="2">
    <source>
        <dbReference type="Proteomes" id="UP000011531"/>
    </source>
</evidence>
<organism evidence="1 2">
    <name type="scientific">Natronococcus jeotgali DSM 18795</name>
    <dbReference type="NCBI Taxonomy" id="1227498"/>
    <lineage>
        <taxon>Archaea</taxon>
        <taxon>Methanobacteriati</taxon>
        <taxon>Methanobacteriota</taxon>
        <taxon>Stenosarchaea group</taxon>
        <taxon>Halobacteria</taxon>
        <taxon>Halobacteriales</taxon>
        <taxon>Natrialbaceae</taxon>
        <taxon>Natronococcus</taxon>
    </lineage>
</organism>